<feature type="transmembrane region" description="Helical" evidence="2">
    <location>
        <begin position="117"/>
        <end position="139"/>
    </location>
</feature>
<keyword evidence="2" id="KW-1133">Transmembrane helix</keyword>
<evidence type="ECO:0000313" key="4">
    <source>
        <dbReference type="Proteomes" id="UP000249417"/>
    </source>
</evidence>
<feature type="compositionally biased region" description="Low complexity" evidence="1">
    <location>
        <begin position="1"/>
        <end position="19"/>
    </location>
</feature>
<comment type="caution">
    <text evidence="3">The sequence shown here is derived from an EMBL/GenBank/DDBJ whole genome shotgun (WGS) entry which is preliminary data.</text>
</comment>
<feature type="region of interest" description="Disordered" evidence="1">
    <location>
        <begin position="1"/>
        <end position="22"/>
    </location>
</feature>
<evidence type="ECO:0000256" key="2">
    <source>
        <dbReference type="SAM" id="Phobius"/>
    </source>
</evidence>
<feature type="region of interest" description="Disordered" evidence="1">
    <location>
        <begin position="62"/>
        <end position="87"/>
    </location>
</feature>
<proteinExistence type="predicted"/>
<dbReference type="Proteomes" id="UP000249417">
    <property type="component" value="Unassembled WGS sequence"/>
</dbReference>
<feature type="non-terminal residue" evidence="3">
    <location>
        <position position="184"/>
    </location>
</feature>
<organism evidence="3 4">
    <name type="scientific">Micavibrio aeruginosavorus</name>
    <dbReference type="NCBI Taxonomy" id="349221"/>
    <lineage>
        <taxon>Bacteria</taxon>
        <taxon>Pseudomonadati</taxon>
        <taxon>Bdellovibrionota</taxon>
        <taxon>Bdellovibrionia</taxon>
        <taxon>Bdellovibrionales</taxon>
        <taxon>Pseudobdellovibrionaceae</taxon>
        <taxon>Micavibrio</taxon>
    </lineage>
</organism>
<dbReference type="EMBL" id="QFQB01000127">
    <property type="protein sequence ID" value="PZQ43830.1"/>
    <property type="molecule type" value="Genomic_DNA"/>
</dbReference>
<feature type="transmembrane region" description="Helical" evidence="2">
    <location>
        <begin position="154"/>
        <end position="176"/>
    </location>
</feature>
<sequence length="184" mass="19797">MSDTSAVKKSSVTASASVKVVDEAREKLEKVQEEIAATAANDKKEAPSISIRSGSALKTLRISSGSNAEEATSEESVFPSARRGGPQPPEMFDMESEPVLMLTPSNKKPFRRKTSSIVLQGFALMMTAVWIGLCASYIFTNVGWSTLAAQQPHMLGGFIAGMLAPVALLWMVMAFLQRGSDIHM</sequence>
<keyword evidence="2" id="KW-0472">Membrane</keyword>
<name>A0A2W5PXL9_9BACT</name>
<reference evidence="3 4" key="1">
    <citation type="submission" date="2017-08" db="EMBL/GenBank/DDBJ databases">
        <title>Infants hospitalized years apart are colonized by the same room-sourced microbial strains.</title>
        <authorList>
            <person name="Brooks B."/>
            <person name="Olm M.R."/>
            <person name="Firek B.A."/>
            <person name="Baker R."/>
            <person name="Thomas B.C."/>
            <person name="Morowitz M.J."/>
            <person name="Banfield J.F."/>
        </authorList>
    </citation>
    <scope>NUCLEOTIDE SEQUENCE [LARGE SCALE GENOMIC DNA]</scope>
    <source>
        <strain evidence="3">S2_005_002_R2_29</strain>
    </source>
</reference>
<evidence type="ECO:0000313" key="3">
    <source>
        <dbReference type="EMBL" id="PZQ43830.1"/>
    </source>
</evidence>
<keyword evidence="2" id="KW-0812">Transmembrane</keyword>
<protein>
    <submittedName>
        <fullName evidence="3">Uncharacterized protein</fullName>
    </submittedName>
</protein>
<accession>A0A2W5PXL9</accession>
<gene>
    <name evidence="3" type="ORF">DI551_11340</name>
</gene>
<evidence type="ECO:0000256" key="1">
    <source>
        <dbReference type="SAM" id="MobiDB-lite"/>
    </source>
</evidence>
<dbReference type="AlphaFoldDB" id="A0A2W5PXL9"/>